<keyword evidence="3" id="KW-1185">Reference proteome</keyword>
<reference evidence="2" key="1">
    <citation type="submission" date="2023-01" db="EMBL/GenBank/DDBJ databases">
        <title>The genome sequence of Kordiimonadaceae bacterium 6D33.</title>
        <authorList>
            <person name="Liu Y."/>
        </authorList>
    </citation>
    <scope>NUCLEOTIDE SEQUENCE</scope>
    <source>
        <strain evidence="2">6D33</strain>
    </source>
</reference>
<evidence type="ECO:0000259" key="1">
    <source>
        <dbReference type="SMART" id="SM00850"/>
    </source>
</evidence>
<dbReference type="RefSeq" id="WP_289502959.1">
    <property type="nucleotide sequence ID" value="NZ_CP116805.1"/>
</dbReference>
<protein>
    <submittedName>
        <fullName evidence="2">LytTR family DNA-binding domain-containing protein</fullName>
    </submittedName>
</protein>
<gene>
    <name evidence="2" type="ORF">PH603_12950</name>
</gene>
<dbReference type="Pfam" id="PF04397">
    <property type="entry name" value="LytTR"/>
    <property type="match status" value="1"/>
</dbReference>
<dbReference type="KEGG" id="gso:PH603_12950"/>
<dbReference type="EMBL" id="CP116805">
    <property type="protein sequence ID" value="WCL53447.1"/>
    <property type="molecule type" value="Genomic_DNA"/>
</dbReference>
<dbReference type="Proteomes" id="UP001217500">
    <property type="component" value="Chromosome"/>
</dbReference>
<dbReference type="SMART" id="SM00850">
    <property type="entry name" value="LytTR"/>
    <property type="match status" value="1"/>
</dbReference>
<proteinExistence type="predicted"/>
<evidence type="ECO:0000313" key="3">
    <source>
        <dbReference type="Proteomes" id="UP001217500"/>
    </source>
</evidence>
<accession>A0AAF0BKX0</accession>
<dbReference type="Gene3D" id="2.40.50.1020">
    <property type="entry name" value="LytTr DNA-binding domain"/>
    <property type="match status" value="1"/>
</dbReference>
<organism evidence="2 3">
    <name type="scientific">Gimibacter soli</name>
    <dbReference type="NCBI Taxonomy" id="3024400"/>
    <lineage>
        <taxon>Bacteria</taxon>
        <taxon>Pseudomonadati</taxon>
        <taxon>Pseudomonadota</taxon>
        <taxon>Alphaproteobacteria</taxon>
        <taxon>Kordiimonadales</taxon>
        <taxon>Temperatibacteraceae</taxon>
        <taxon>Gimibacter</taxon>
    </lineage>
</organism>
<keyword evidence="2" id="KW-0238">DNA-binding</keyword>
<name>A0AAF0BKX0_9PROT</name>
<dbReference type="GO" id="GO:0003677">
    <property type="term" value="F:DNA binding"/>
    <property type="evidence" value="ECO:0007669"/>
    <property type="project" value="UniProtKB-KW"/>
</dbReference>
<sequence length="329" mass="35615">MRCVTSGRQALEALFDGSALRAAPAFDVVIVPHEADASDGAGICHALRRLFGKRTLIILAFLPPYLDEQTVLGYLAADVDEICIYPLSRIAMQNHFRMLADLVAERRRTRILGEFQAAAGSYGSVAAAAAAAAALLANDIHVRRAIAVHEDHPDMLTLAAITPHAEGQPYRLVGTRLAIAVSGGGGLQLLVDYDVAPQQADIDFAVALVGAIAADQTRPLEIDTMRGLLAIQDGRNEISVIKGANQYSEIVFASGATQLLLKTPLKTIAGQFSADFVQCHRSYLVAERCAWAASHNRNGRFTLKHHQHTIPVGDNYLSMVRACHPHWFH</sequence>
<dbReference type="AlphaFoldDB" id="A0AAF0BKX0"/>
<evidence type="ECO:0000313" key="2">
    <source>
        <dbReference type="EMBL" id="WCL53447.1"/>
    </source>
</evidence>
<dbReference type="InterPro" id="IPR007492">
    <property type="entry name" value="LytTR_DNA-bd_dom"/>
</dbReference>
<feature type="domain" description="HTH LytTR-type" evidence="1">
    <location>
        <begin position="233"/>
        <end position="325"/>
    </location>
</feature>